<feature type="compositionally biased region" description="Acidic residues" evidence="1">
    <location>
        <begin position="74"/>
        <end position="88"/>
    </location>
</feature>
<dbReference type="STRING" id="1334022.SAMN04487907_102419"/>
<dbReference type="AlphaFoldDB" id="A0A1I1GZX1"/>
<evidence type="ECO:0000313" key="3">
    <source>
        <dbReference type="Proteomes" id="UP000199438"/>
    </source>
</evidence>
<name>A0A1I1GZX1_9FLAO</name>
<proteinExistence type="predicted"/>
<organism evidence="2 3">
    <name type="scientific">Zunongwangia mangrovi</name>
    <dbReference type="NCBI Taxonomy" id="1334022"/>
    <lineage>
        <taxon>Bacteria</taxon>
        <taxon>Pseudomonadati</taxon>
        <taxon>Bacteroidota</taxon>
        <taxon>Flavobacteriia</taxon>
        <taxon>Flavobacteriales</taxon>
        <taxon>Flavobacteriaceae</taxon>
        <taxon>Zunongwangia</taxon>
    </lineage>
</organism>
<reference evidence="3" key="1">
    <citation type="submission" date="2016-10" db="EMBL/GenBank/DDBJ databases">
        <authorList>
            <person name="Varghese N."/>
            <person name="Submissions S."/>
        </authorList>
    </citation>
    <scope>NUCLEOTIDE SEQUENCE [LARGE SCALE GENOMIC DNA]</scope>
    <source>
        <strain evidence="3">DSM 24499</strain>
    </source>
</reference>
<sequence>MKSLFKYISFFVLFLNGYGHLHADNLREDNDFVADEISFQEQIESDLDFDYFEDSDALIHERSGSNPDRKFSETEEIEIEEADSDSDSDAGASKKYVEGSDYITALFYTVLSAYHDFNRSDNKPYFSKQNHITSYPSICVRYCVFRI</sequence>
<dbReference type="Proteomes" id="UP000199438">
    <property type="component" value="Unassembled WGS sequence"/>
</dbReference>
<protein>
    <submittedName>
        <fullName evidence="2">Uncharacterized protein</fullName>
    </submittedName>
</protein>
<evidence type="ECO:0000313" key="2">
    <source>
        <dbReference type="EMBL" id="SFC15408.1"/>
    </source>
</evidence>
<keyword evidence="3" id="KW-1185">Reference proteome</keyword>
<accession>A0A1I1GZX1</accession>
<dbReference type="EMBL" id="FOKV01000002">
    <property type="protein sequence ID" value="SFC15408.1"/>
    <property type="molecule type" value="Genomic_DNA"/>
</dbReference>
<feature type="compositionally biased region" description="Basic and acidic residues" evidence="1">
    <location>
        <begin position="60"/>
        <end position="73"/>
    </location>
</feature>
<evidence type="ECO:0000256" key="1">
    <source>
        <dbReference type="SAM" id="MobiDB-lite"/>
    </source>
</evidence>
<gene>
    <name evidence="2" type="ORF">SAMN04487907_102419</name>
</gene>
<feature type="region of interest" description="Disordered" evidence="1">
    <location>
        <begin position="60"/>
        <end position="93"/>
    </location>
</feature>